<reference evidence="3 4" key="1">
    <citation type="submission" date="2023-07" db="EMBL/GenBank/DDBJ databases">
        <title>Genomic Encyclopedia of Type Strains, Phase IV (KMG-IV): sequencing the most valuable type-strain genomes for metagenomic binning, comparative biology and taxonomic classification.</title>
        <authorList>
            <person name="Goeker M."/>
        </authorList>
    </citation>
    <scope>NUCLEOTIDE SEQUENCE [LARGE SCALE GENOMIC DNA]</scope>
    <source>
        <strain evidence="3 4">DSM 15561</strain>
    </source>
</reference>
<keyword evidence="2" id="KW-0812">Transmembrane</keyword>
<organism evidence="3 4">
    <name type="scientific">Ancylobacter amanitiformis</name>
    <dbReference type="NCBI Taxonomy" id="217069"/>
    <lineage>
        <taxon>Bacteria</taxon>
        <taxon>Pseudomonadati</taxon>
        <taxon>Pseudomonadota</taxon>
        <taxon>Alphaproteobacteria</taxon>
        <taxon>Hyphomicrobiales</taxon>
        <taxon>Xanthobacteraceae</taxon>
        <taxon>Ancylobacter</taxon>
    </lineage>
</organism>
<accession>A0ABU0LLI0</accession>
<dbReference type="Proteomes" id="UP001235094">
    <property type="component" value="Unassembled WGS sequence"/>
</dbReference>
<evidence type="ECO:0000313" key="4">
    <source>
        <dbReference type="Proteomes" id="UP001235094"/>
    </source>
</evidence>
<feature type="region of interest" description="Disordered" evidence="1">
    <location>
        <begin position="1"/>
        <end position="28"/>
    </location>
</feature>
<keyword evidence="4" id="KW-1185">Reference proteome</keyword>
<dbReference type="EMBL" id="JAUSVR010000001">
    <property type="protein sequence ID" value="MDQ0509557.1"/>
    <property type="molecule type" value="Genomic_DNA"/>
</dbReference>
<feature type="transmembrane region" description="Helical" evidence="2">
    <location>
        <begin position="38"/>
        <end position="61"/>
    </location>
</feature>
<keyword evidence="2" id="KW-0472">Membrane</keyword>
<keyword evidence="2" id="KW-1133">Transmembrane helix</keyword>
<proteinExistence type="predicted"/>
<feature type="transmembrane region" description="Helical" evidence="2">
    <location>
        <begin position="81"/>
        <end position="104"/>
    </location>
</feature>
<dbReference type="RefSeq" id="WP_306888238.1">
    <property type="nucleotide sequence ID" value="NZ_JAUSVR010000001.1"/>
</dbReference>
<feature type="compositionally biased region" description="Polar residues" evidence="1">
    <location>
        <begin position="1"/>
        <end position="16"/>
    </location>
</feature>
<name>A0ABU0LLI0_9HYPH</name>
<evidence type="ECO:0000313" key="3">
    <source>
        <dbReference type="EMBL" id="MDQ0509557.1"/>
    </source>
</evidence>
<evidence type="ECO:0000256" key="2">
    <source>
        <dbReference type="SAM" id="Phobius"/>
    </source>
</evidence>
<comment type="caution">
    <text evidence="3">The sequence shown here is derived from an EMBL/GenBank/DDBJ whole genome shotgun (WGS) entry which is preliminary data.</text>
</comment>
<protein>
    <submittedName>
        <fullName evidence="3">TRAP-type C4-dicarboxylate transport system permease small subunit</fullName>
    </submittedName>
</protein>
<sequence length="115" mass="11978">MTRQMTTDVAATTVSPSAHPGSFAAEPRHTAGRRLSRALMEAGVVLSLTFAIVAVLCMFGLQRASALDLSGMPAQDGRIAMGAVLLALFVGLCGLTSFMLRSTLNAADGPRSRRG</sequence>
<evidence type="ECO:0000256" key="1">
    <source>
        <dbReference type="SAM" id="MobiDB-lite"/>
    </source>
</evidence>
<gene>
    <name evidence="3" type="ORF">QOZ99_000434</name>
</gene>